<dbReference type="EMBL" id="JAYGHG010000035">
    <property type="protein sequence ID" value="MEA5583128.1"/>
    <property type="molecule type" value="Genomic_DNA"/>
</dbReference>
<dbReference type="CDD" id="cd01949">
    <property type="entry name" value="GGDEF"/>
    <property type="match status" value="1"/>
</dbReference>
<dbReference type="InterPro" id="IPR000160">
    <property type="entry name" value="GGDEF_dom"/>
</dbReference>
<keyword evidence="1" id="KW-1133">Transmembrane helix</keyword>
<dbReference type="SUPFAM" id="SSF55073">
    <property type="entry name" value="Nucleotide cyclase"/>
    <property type="match status" value="1"/>
</dbReference>
<keyword evidence="1" id="KW-0472">Membrane</keyword>
<protein>
    <submittedName>
        <fullName evidence="3">GGDEF domain-containing protein</fullName>
        <ecNumber evidence="3">2.7.7.65</ecNumber>
    </submittedName>
</protein>
<keyword evidence="3" id="KW-0548">Nucleotidyltransferase</keyword>
<dbReference type="Gene3D" id="3.30.70.270">
    <property type="match status" value="1"/>
</dbReference>
<dbReference type="InterPro" id="IPR050469">
    <property type="entry name" value="Diguanylate_Cyclase"/>
</dbReference>
<feature type="transmembrane region" description="Helical" evidence="1">
    <location>
        <begin position="71"/>
        <end position="93"/>
    </location>
</feature>
<dbReference type="Proteomes" id="UP001302120">
    <property type="component" value="Unassembled WGS sequence"/>
</dbReference>
<evidence type="ECO:0000259" key="2">
    <source>
        <dbReference type="PROSITE" id="PS50887"/>
    </source>
</evidence>
<dbReference type="InterPro" id="IPR043128">
    <property type="entry name" value="Rev_trsase/Diguanyl_cyclase"/>
</dbReference>
<keyword evidence="1" id="KW-0812">Transmembrane</keyword>
<feature type="domain" description="GGDEF" evidence="2">
    <location>
        <begin position="226"/>
        <end position="353"/>
    </location>
</feature>
<gene>
    <name evidence="3" type="ORF">VB620_17485</name>
</gene>
<dbReference type="NCBIfam" id="TIGR00254">
    <property type="entry name" value="GGDEF"/>
    <property type="match status" value="1"/>
</dbReference>
<dbReference type="EC" id="2.7.7.65" evidence="3"/>
<evidence type="ECO:0000313" key="3">
    <source>
        <dbReference type="EMBL" id="MEA5583128.1"/>
    </source>
</evidence>
<feature type="transmembrane region" description="Helical" evidence="1">
    <location>
        <begin position="38"/>
        <end position="59"/>
    </location>
</feature>
<dbReference type="InterPro" id="IPR029787">
    <property type="entry name" value="Nucleotide_cyclase"/>
</dbReference>
<dbReference type="PROSITE" id="PS50887">
    <property type="entry name" value="GGDEF"/>
    <property type="match status" value="1"/>
</dbReference>
<sequence length="353" mass="40489">MNSLEKLQRNSIKTTLWMMVLGGIIASIFHLSVTETHLISLVIPPLTIIVGLGLLIYLHRYPDHIHQVIKIIFGWSSVVLFFPEYFFVIEAIFNPEKKLVDTLPPISSGIFFFTTGMIVFARLRNPVRIASLLWLFSAFPIVIYLLFFPEELKTPRGLDLMMTFVPNMGMNLCLITFYERLQDSVDQLQTQQLHLQEVAEKDALTGIFNRGKGERILQNLIERPDRNIGIILCDIDHFKRVNDNFGHLVGDRVLQEIVKCFQAHIRQEDVLVRWGGEEFLIVVSENDEIELKQLAERLREIIAEHKISEVGNMTASFGVARLNSSENLKQLFSRADQALYKAKKLGRNQVVIA</sequence>
<accession>A0ABU5UIJ2</accession>
<dbReference type="PANTHER" id="PTHR45138:SF9">
    <property type="entry name" value="DIGUANYLATE CYCLASE DGCM-RELATED"/>
    <property type="match status" value="1"/>
</dbReference>
<reference evidence="3 4" key="1">
    <citation type="submission" date="2023-12" db="EMBL/GenBank/DDBJ databases">
        <title>Baltic Sea Cyanobacteria.</title>
        <authorList>
            <person name="Delbaje E."/>
            <person name="Fewer D.P."/>
            <person name="Shishido T.K."/>
        </authorList>
    </citation>
    <scope>NUCLEOTIDE SEQUENCE [LARGE SCALE GENOMIC DNA]</scope>
    <source>
        <strain evidence="3 4">UHCC-0300</strain>
    </source>
</reference>
<dbReference type="RefSeq" id="WP_323197429.1">
    <property type="nucleotide sequence ID" value="NZ_JAYGHG010000035.1"/>
</dbReference>
<keyword evidence="3" id="KW-0808">Transferase</keyword>
<dbReference type="SMART" id="SM00267">
    <property type="entry name" value="GGDEF"/>
    <property type="match status" value="1"/>
</dbReference>
<dbReference type="GO" id="GO:0052621">
    <property type="term" value="F:diguanylate cyclase activity"/>
    <property type="evidence" value="ECO:0007669"/>
    <property type="project" value="UniProtKB-EC"/>
</dbReference>
<comment type="caution">
    <text evidence="3">The sequence shown here is derived from an EMBL/GenBank/DDBJ whole genome shotgun (WGS) entry which is preliminary data.</text>
</comment>
<evidence type="ECO:0000256" key="1">
    <source>
        <dbReference type="SAM" id="Phobius"/>
    </source>
</evidence>
<feature type="transmembrane region" description="Helical" evidence="1">
    <location>
        <begin position="130"/>
        <end position="148"/>
    </location>
</feature>
<keyword evidence="4" id="KW-1185">Reference proteome</keyword>
<name>A0ABU5UIJ2_9CYAN</name>
<feature type="transmembrane region" description="Helical" evidence="1">
    <location>
        <begin position="12"/>
        <end position="32"/>
    </location>
</feature>
<organism evidence="3 4">
    <name type="scientific">Nodularia harveyana UHCC-0300</name>
    <dbReference type="NCBI Taxonomy" id="2974287"/>
    <lineage>
        <taxon>Bacteria</taxon>
        <taxon>Bacillati</taxon>
        <taxon>Cyanobacteriota</taxon>
        <taxon>Cyanophyceae</taxon>
        <taxon>Nostocales</taxon>
        <taxon>Nodulariaceae</taxon>
        <taxon>Nodularia</taxon>
    </lineage>
</organism>
<feature type="transmembrane region" description="Helical" evidence="1">
    <location>
        <begin position="105"/>
        <end position="123"/>
    </location>
</feature>
<dbReference type="Pfam" id="PF00990">
    <property type="entry name" value="GGDEF"/>
    <property type="match status" value="1"/>
</dbReference>
<dbReference type="PANTHER" id="PTHR45138">
    <property type="entry name" value="REGULATORY COMPONENTS OF SENSORY TRANSDUCTION SYSTEM"/>
    <property type="match status" value="1"/>
</dbReference>
<evidence type="ECO:0000313" key="4">
    <source>
        <dbReference type="Proteomes" id="UP001302120"/>
    </source>
</evidence>
<proteinExistence type="predicted"/>